<dbReference type="STRING" id="1220554.GCA_001552135_07782"/>
<dbReference type="InterPro" id="IPR036736">
    <property type="entry name" value="ACP-like_sf"/>
</dbReference>
<keyword evidence="1" id="KW-0596">Phosphopantetheine</keyword>
<evidence type="ECO:0000256" key="1">
    <source>
        <dbReference type="ARBA" id="ARBA00022450"/>
    </source>
</evidence>
<dbReference type="AlphaFoldDB" id="A0A5D0NMK9"/>
<evidence type="ECO:0000256" key="4">
    <source>
        <dbReference type="SAM" id="MobiDB-lite"/>
    </source>
</evidence>
<dbReference type="EMBL" id="VSFG01000003">
    <property type="protein sequence ID" value="TYB45750.1"/>
    <property type="molecule type" value="Genomic_DNA"/>
</dbReference>
<feature type="region of interest" description="Disordered" evidence="4">
    <location>
        <begin position="11"/>
        <end position="36"/>
    </location>
</feature>
<keyword evidence="7" id="KW-1185">Reference proteome</keyword>
<dbReference type="PANTHER" id="PTHR43775">
    <property type="entry name" value="FATTY ACID SYNTHASE"/>
    <property type="match status" value="1"/>
</dbReference>
<proteinExistence type="predicted"/>
<dbReference type="Gene3D" id="1.10.1200.10">
    <property type="entry name" value="ACP-like"/>
    <property type="match status" value="1"/>
</dbReference>
<dbReference type="InterPro" id="IPR050091">
    <property type="entry name" value="PKS_NRPS_Biosynth_Enz"/>
</dbReference>
<dbReference type="InterPro" id="IPR006162">
    <property type="entry name" value="Ppantetheine_attach_site"/>
</dbReference>
<dbReference type="SUPFAM" id="SSF47336">
    <property type="entry name" value="ACP-like"/>
    <property type="match status" value="1"/>
</dbReference>
<dbReference type="GO" id="GO:0031177">
    <property type="term" value="F:phosphopantetheine binding"/>
    <property type="evidence" value="ECO:0007669"/>
    <property type="project" value="InterPro"/>
</dbReference>
<dbReference type="GO" id="GO:0006633">
    <property type="term" value="P:fatty acid biosynthetic process"/>
    <property type="evidence" value="ECO:0007669"/>
    <property type="project" value="TreeGrafter"/>
</dbReference>
<dbReference type="PROSITE" id="PS50075">
    <property type="entry name" value="CARRIER"/>
    <property type="match status" value="1"/>
</dbReference>
<protein>
    <recommendedName>
        <fullName evidence="5">Carrier domain-containing protein</fullName>
    </recommendedName>
</protein>
<dbReference type="InterPro" id="IPR020806">
    <property type="entry name" value="PKS_PP-bd"/>
</dbReference>
<dbReference type="PROSITE" id="PS00012">
    <property type="entry name" value="PHOSPHOPANTETHEINE"/>
    <property type="match status" value="1"/>
</dbReference>
<feature type="domain" description="Carrier" evidence="5">
    <location>
        <begin position="43"/>
        <end position="118"/>
    </location>
</feature>
<dbReference type="Proteomes" id="UP000323380">
    <property type="component" value="Unassembled WGS sequence"/>
</dbReference>
<keyword evidence="2" id="KW-0597">Phosphoprotein</keyword>
<dbReference type="GO" id="GO:0004312">
    <property type="term" value="F:fatty acid synthase activity"/>
    <property type="evidence" value="ECO:0007669"/>
    <property type="project" value="TreeGrafter"/>
</dbReference>
<evidence type="ECO:0000259" key="5">
    <source>
        <dbReference type="PROSITE" id="PS50075"/>
    </source>
</evidence>
<dbReference type="FunFam" id="1.10.1200.10:FF:000007">
    <property type="entry name" value="Probable polyketide synthase pks17"/>
    <property type="match status" value="1"/>
</dbReference>
<accession>A0A5D0NMK9</accession>
<evidence type="ECO:0000313" key="7">
    <source>
        <dbReference type="Proteomes" id="UP000323380"/>
    </source>
</evidence>
<dbReference type="Pfam" id="PF00550">
    <property type="entry name" value="PP-binding"/>
    <property type="match status" value="1"/>
</dbReference>
<evidence type="ECO:0000256" key="3">
    <source>
        <dbReference type="ARBA" id="ARBA00022679"/>
    </source>
</evidence>
<dbReference type="SMART" id="SM00823">
    <property type="entry name" value="PKS_PP"/>
    <property type="match status" value="1"/>
</dbReference>
<dbReference type="PANTHER" id="PTHR43775:SF51">
    <property type="entry name" value="INACTIVE PHENOLPHTHIOCEROL SYNTHESIS POLYKETIDE SYNTHASE TYPE I PKS1-RELATED"/>
    <property type="match status" value="1"/>
</dbReference>
<evidence type="ECO:0000256" key="2">
    <source>
        <dbReference type="ARBA" id="ARBA00022553"/>
    </source>
</evidence>
<dbReference type="InterPro" id="IPR009081">
    <property type="entry name" value="PP-bd_ACP"/>
</dbReference>
<dbReference type="SMART" id="SM01294">
    <property type="entry name" value="PKS_PP_betabranch"/>
    <property type="match status" value="1"/>
</dbReference>
<gene>
    <name evidence="6" type="ORF">FXF69_18310</name>
</gene>
<reference evidence="6 7" key="1">
    <citation type="submission" date="2019-08" db="EMBL/GenBank/DDBJ databases">
        <title>Actinomadura sp. nov. CYP1-5 isolated from mountain soil.</title>
        <authorList>
            <person name="Songsumanus A."/>
            <person name="Kuncharoen N."/>
            <person name="Kudo T."/>
            <person name="Yuki M."/>
            <person name="Igarashi Y."/>
            <person name="Tanasupawat S."/>
        </authorList>
    </citation>
    <scope>NUCLEOTIDE SEQUENCE [LARGE SCALE GENOMIC DNA]</scope>
    <source>
        <strain evidence="6 7">JCM 14158</strain>
    </source>
</reference>
<name>A0A5D0NMK9_9ACTN</name>
<organism evidence="6 7">
    <name type="scientific">Actinomadura chibensis</name>
    <dbReference type="NCBI Taxonomy" id="392828"/>
    <lineage>
        <taxon>Bacteria</taxon>
        <taxon>Bacillati</taxon>
        <taxon>Actinomycetota</taxon>
        <taxon>Actinomycetes</taxon>
        <taxon>Streptosporangiales</taxon>
        <taxon>Thermomonosporaceae</taxon>
        <taxon>Actinomadura</taxon>
    </lineage>
</organism>
<evidence type="ECO:0000313" key="6">
    <source>
        <dbReference type="EMBL" id="TYB45750.1"/>
    </source>
</evidence>
<keyword evidence="3" id="KW-0808">Transferase</keyword>
<sequence>MLPAVLGGLVPAPPSRASANGSGTAGTELRRRLSGKSEPEQIRVLVDVVRTALAAVQGRPEGETIPAERKFLDMGLDSLGALELRNRLNAATGLRLPATLLFDYPNPLASAHHLRAELGVAAATPEDAEEAEIRRTLAAIPLPKLRESGLMGALLRLASGDDGEPAGTGGDGTDAIRTADVDDLVRLALGDTE</sequence>
<comment type="caution">
    <text evidence="6">The sequence shown here is derived from an EMBL/GenBank/DDBJ whole genome shotgun (WGS) entry which is preliminary data.</text>
</comment>